<accession>A0A212JZD1</accession>
<sequence>MPPKTSTQSSPRVSSTGSPLEIERPRLAKAARKSVSLPMTCVRPSRRSTICSGKIPLPRNTTRKSTIHTPSCMSLRRSRTPRVTFVFRVVPPLRGWARLRSQLRYAVSIGTDLRSLVARDVPIYIRTGRRICGQPGHGIMKRKIGIRLTRSGEISIINKSFGVWRSLVSRLVRDQEASGSNPDTPTKKALESVDCTDFSAFFLPFCMGKMWDKVYCPMSDPYGESLGKYRAELDGSSTPYFVPLARDMNPLSSRQQQAMIKIARIDVTIRFKFNILQVNQL</sequence>
<gene>
    <name evidence="2" type="ORF">KL86CLO1_11951</name>
</gene>
<evidence type="ECO:0000313" key="2">
    <source>
        <dbReference type="EMBL" id="SBW04797.1"/>
    </source>
</evidence>
<feature type="region of interest" description="Disordered" evidence="1">
    <location>
        <begin position="1"/>
        <end position="22"/>
    </location>
</feature>
<protein>
    <submittedName>
        <fullName evidence="2">Uncharacterized protein</fullName>
    </submittedName>
</protein>
<reference evidence="2" key="1">
    <citation type="submission" date="2016-04" db="EMBL/GenBank/DDBJ databases">
        <authorList>
            <person name="Evans L.H."/>
            <person name="Alamgir A."/>
            <person name="Owens N."/>
            <person name="Weber N.D."/>
            <person name="Virtaneva K."/>
            <person name="Barbian K."/>
            <person name="Babar A."/>
            <person name="Rosenke K."/>
        </authorList>
    </citation>
    <scope>NUCLEOTIDE SEQUENCE</scope>
    <source>
        <strain evidence="2">86</strain>
    </source>
</reference>
<proteinExistence type="predicted"/>
<organism evidence="2">
    <name type="scientific">uncultured Eubacteriales bacterium</name>
    <dbReference type="NCBI Taxonomy" id="172733"/>
    <lineage>
        <taxon>Bacteria</taxon>
        <taxon>Bacillati</taxon>
        <taxon>Bacillota</taxon>
        <taxon>Clostridia</taxon>
        <taxon>Eubacteriales</taxon>
        <taxon>environmental samples</taxon>
    </lineage>
</organism>
<evidence type="ECO:0000256" key="1">
    <source>
        <dbReference type="SAM" id="MobiDB-lite"/>
    </source>
</evidence>
<feature type="compositionally biased region" description="Polar residues" evidence="1">
    <location>
        <begin position="1"/>
        <end position="18"/>
    </location>
</feature>
<name>A0A212JZD1_9FIRM</name>
<dbReference type="AlphaFoldDB" id="A0A212JZD1"/>
<dbReference type="EMBL" id="FLUN01000001">
    <property type="protein sequence ID" value="SBW04797.1"/>
    <property type="molecule type" value="Genomic_DNA"/>
</dbReference>